<gene>
    <name evidence="6" type="ORF">MATL_G00106030</name>
</gene>
<evidence type="ECO:0000256" key="2">
    <source>
        <dbReference type="ARBA" id="ARBA00022692"/>
    </source>
</evidence>
<keyword evidence="7" id="KW-1185">Reference proteome</keyword>
<accession>A0A9D3TDL1</accession>
<dbReference type="OrthoDB" id="9805957at2759"/>
<feature type="transmembrane region" description="Helical" evidence="5">
    <location>
        <begin position="121"/>
        <end position="143"/>
    </location>
</feature>
<dbReference type="InterPro" id="IPR036179">
    <property type="entry name" value="Ig-like_dom_sf"/>
</dbReference>
<sequence length="220" mass="23869">MELKVIFDNVQHPWLIKSKSRSFTVIINSVRLQDSGIYYCGIERWGKDPLTKVKVTVSKAHAPKTQNPSTPVTVTSQDTTEGPCSSSVCKSGHATTDHIMTTTIHSPISVQPNGTKGTADVPVLVGAALGVVMFLLLLSLAVFRKRSRSLLMALKPAGTTVPVDAGQEEEDPGHVYDVMVLYSVVSLPQEDPSAEYCMVQFSDPPQGVGEDSLYYRVAPH</sequence>
<keyword evidence="2 5" id="KW-0812">Transmembrane</keyword>
<evidence type="ECO:0000256" key="4">
    <source>
        <dbReference type="SAM" id="MobiDB-lite"/>
    </source>
</evidence>
<dbReference type="GO" id="GO:0005886">
    <property type="term" value="C:plasma membrane"/>
    <property type="evidence" value="ECO:0007669"/>
    <property type="project" value="TreeGrafter"/>
</dbReference>
<dbReference type="SUPFAM" id="SSF48726">
    <property type="entry name" value="Immunoglobulin"/>
    <property type="match status" value="1"/>
</dbReference>
<dbReference type="PANTHER" id="PTHR11860:SF87">
    <property type="entry name" value="CMRF35-LIKE MOLECULE 8"/>
    <property type="match status" value="1"/>
</dbReference>
<feature type="compositionally biased region" description="Polar residues" evidence="4">
    <location>
        <begin position="64"/>
        <end position="84"/>
    </location>
</feature>
<evidence type="ECO:0000313" key="7">
    <source>
        <dbReference type="Proteomes" id="UP001046870"/>
    </source>
</evidence>
<dbReference type="AlphaFoldDB" id="A0A9D3TDL1"/>
<reference evidence="6" key="1">
    <citation type="submission" date="2021-01" db="EMBL/GenBank/DDBJ databases">
        <authorList>
            <person name="Zahm M."/>
            <person name="Roques C."/>
            <person name="Cabau C."/>
            <person name="Klopp C."/>
            <person name="Donnadieu C."/>
            <person name="Jouanno E."/>
            <person name="Lampietro C."/>
            <person name="Louis A."/>
            <person name="Herpin A."/>
            <person name="Echchiki A."/>
            <person name="Berthelot C."/>
            <person name="Parey E."/>
            <person name="Roest-Crollius H."/>
            <person name="Braasch I."/>
            <person name="Postlethwait J."/>
            <person name="Bobe J."/>
            <person name="Montfort J."/>
            <person name="Bouchez O."/>
            <person name="Begum T."/>
            <person name="Mejri S."/>
            <person name="Adams A."/>
            <person name="Chen W.-J."/>
            <person name="Guiguen Y."/>
        </authorList>
    </citation>
    <scope>NUCLEOTIDE SEQUENCE</scope>
    <source>
        <strain evidence="6">YG-15Mar2019-1</strain>
        <tissue evidence="6">Brain</tissue>
    </source>
</reference>
<organism evidence="6 7">
    <name type="scientific">Megalops atlanticus</name>
    <name type="common">Tarpon</name>
    <name type="synonym">Clupea gigantea</name>
    <dbReference type="NCBI Taxonomy" id="7932"/>
    <lineage>
        <taxon>Eukaryota</taxon>
        <taxon>Metazoa</taxon>
        <taxon>Chordata</taxon>
        <taxon>Craniata</taxon>
        <taxon>Vertebrata</taxon>
        <taxon>Euteleostomi</taxon>
        <taxon>Actinopterygii</taxon>
        <taxon>Neopterygii</taxon>
        <taxon>Teleostei</taxon>
        <taxon>Elopiformes</taxon>
        <taxon>Megalopidae</taxon>
        <taxon>Megalops</taxon>
    </lineage>
</organism>
<dbReference type="EMBL" id="JAFDVH010000008">
    <property type="protein sequence ID" value="KAG7472169.1"/>
    <property type="molecule type" value="Genomic_DNA"/>
</dbReference>
<dbReference type="PANTHER" id="PTHR11860">
    <property type="entry name" value="POLYMERIC-IMMUNOGLOBULIN RECEPTOR"/>
    <property type="match status" value="1"/>
</dbReference>
<evidence type="ECO:0000256" key="1">
    <source>
        <dbReference type="ARBA" id="ARBA00004370"/>
    </source>
</evidence>
<evidence type="ECO:0000256" key="3">
    <source>
        <dbReference type="ARBA" id="ARBA00023136"/>
    </source>
</evidence>
<protein>
    <submittedName>
        <fullName evidence="6">Uncharacterized protein</fullName>
    </submittedName>
</protein>
<keyword evidence="5" id="KW-1133">Transmembrane helix</keyword>
<evidence type="ECO:0000313" key="6">
    <source>
        <dbReference type="EMBL" id="KAG7472169.1"/>
    </source>
</evidence>
<feature type="region of interest" description="Disordered" evidence="4">
    <location>
        <begin position="60"/>
        <end position="84"/>
    </location>
</feature>
<dbReference type="InterPro" id="IPR050671">
    <property type="entry name" value="CD300_family_receptors"/>
</dbReference>
<keyword evidence="3 5" id="KW-0472">Membrane</keyword>
<proteinExistence type="predicted"/>
<comment type="subcellular location">
    <subcellularLocation>
        <location evidence="1">Membrane</location>
    </subcellularLocation>
</comment>
<dbReference type="GO" id="GO:0004888">
    <property type="term" value="F:transmembrane signaling receptor activity"/>
    <property type="evidence" value="ECO:0007669"/>
    <property type="project" value="TreeGrafter"/>
</dbReference>
<name>A0A9D3TDL1_MEGAT</name>
<evidence type="ECO:0000256" key="5">
    <source>
        <dbReference type="SAM" id="Phobius"/>
    </source>
</evidence>
<dbReference type="Gene3D" id="2.60.40.10">
    <property type="entry name" value="Immunoglobulins"/>
    <property type="match status" value="1"/>
</dbReference>
<dbReference type="Proteomes" id="UP001046870">
    <property type="component" value="Chromosome 8"/>
</dbReference>
<comment type="caution">
    <text evidence="6">The sequence shown here is derived from an EMBL/GenBank/DDBJ whole genome shotgun (WGS) entry which is preliminary data.</text>
</comment>
<dbReference type="InterPro" id="IPR013783">
    <property type="entry name" value="Ig-like_fold"/>
</dbReference>